<dbReference type="Proteomes" id="UP000199181">
    <property type="component" value="Unassembled WGS sequence"/>
</dbReference>
<name>A0A1I0I7S1_9BACT</name>
<dbReference type="InterPro" id="IPR012337">
    <property type="entry name" value="RNaseH-like_sf"/>
</dbReference>
<feature type="domain" description="Integrase catalytic" evidence="1">
    <location>
        <begin position="3"/>
        <end position="45"/>
    </location>
</feature>
<dbReference type="Pfam" id="PF13683">
    <property type="entry name" value="rve_3"/>
    <property type="match status" value="1"/>
</dbReference>
<protein>
    <submittedName>
        <fullName evidence="2">Putative transposase</fullName>
    </submittedName>
</protein>
<dbReference type="GO" id="GO:0015074">
    <property type="term" value="P:DNA integration"/>
    <property type="evidence" value="ECO:0007669"/>
    <property type="project" value="InterPro"/>
</dbReference>
<reference evidence="3" key="1">
    <citation type="submission" date="2016-10" db="EMBL/GenBank/DDBJ databases">
        <authorList>
            <person name="Varghese N."/>
            <person name="Submissions S."/>
        </authorList>
    </citation>
    <scope>NUCLEOTIDE SEQUENCE [LARGE SCALE GENOMIC DNA]</scope>
    <source>
        <strain evidence="3">DSM 16858</strain>
    </source>
</reference>
<proteinExistence type="predicted"/>
<dbReference type="SUPFAM" id="SSF53098">
    <property type="entry name" value="Ribonuclease H-like"/>
    <property type="match status" value="1"/>
</dbReference>
<sequence length="59" mass="6933">MRSLKYEEVYLLAYEDVRVARGGIGGYMRFFNQERPHQALEYRTPMAVYMESVALKRAA</sequence>
<dbReference type="AlphaFoldDB" id="A0A1I0I7S1"/>
<evidence type="ECO:0000259" key="1">
    <source>
        <dbReference type="Pfam" id="PF13683"/>
    </source>
</evidence>
<evidence type="ECO:0000313" key="2">
    <source>
        <dbReference type="EMBL" id="SET92758.1"/>
    </source>
</evidence>
<dbReference type="InterPro" id="IPR001584">
    <property type="entry name" value="Integrase_cat-core"/>
</dbReference>
<dbReference type="EMBL" id="FOIJ01000005">
    <property type="protein sequence ID" value="SET92758.1"/>
    <property type="molecule type" value="Genomic_DNA"/>
</dbReference>
<keyword evidence="3" id="KW-1185">Reference proteome</keyword>
<evidence type="ECO:0000313" key="3">
    <source>
        <dbReference type="Proteomes" id="UP000199181"/>
    </source>
</evidence>
<dbReference type="RefSeq" id="WP_177233608.1">
    <property type="nucleotide sequence ID" value="NZ_FOIJ01000005.1"/>
</dbReference>
<gene>
    <name evidence="2" type="ORF">SAMN05443639_105360</name>
</gene>
<accession>A0A1I0I7S1</accession>
<organism evidence="2 3">
    <name type="scientific">Stigmatella erecta</name>
    <dbReference type="NCBI Taxonomy" id="83460"/>
    <lineage>
        <taxon>Bacteria</taxon>
        <taxon>Pseudomonadati</taxon>
        <taxon>Myxococcota</taxon>
        <taxon>Myxococcia</taxon>
        <taxon>Myxococcales</taxon>
        <taxon>Cystobacterineae</taxon>
        <taxon>Archangiaceae</taxon>
        <taxon>Stigmatella</taxon>
    </lineage>
</organism>